<dbReference type="Pfam" id="PF00926">
    <property type="entry name" value="DHBP_synthase"/>
    <property type="match status" value="1"/>
</dbReference>
<dbReference type="PANTHER" id="PTHR21327:SF18">
    <property type="entry name" value="3,4-DIHYDROXY-2-BUTANONE 4-PHOSPHATE SYNTHASE"/>
    <property type="match status" value="1"/>
</dbReference>
<evidence type="ECO:0000259" key="22">
    <source>
        <dbReference type="Pfam" id="PF00925"/>
    </source>
</evidence>
<feature type="site" description="Essential for catalytic activity" evidence="21">
    <location>
        <position position="172"/>
    </location>
</feature>
<feature type="binding site" evidence="20">
    <location>
        <position position="379"/>
    </location>
    <ligand>
        <name>GTP</name>
        <dbReference type="ChEBI" id="CHEBI:37565"/>
    </ligand>
</feature>
<comment type="similarity">
    <text evidence="20">Belongs to the GTP cyclohydrolase II family.</text>
</comment>
<feature type="binding site" evidence="21">
    <location>
        <begin position="148"/>
        <end position="152"/>
    </location>
    <ligand>
        <name>D-ribulose 5-phosphate</name>
        <dbReference type="ChEBI" id="CHEBI:58121"/>
    </ligand>
</feature>
<keyword evidence="9 21" id="KW-0479">Metal-binding</keyword>
<feature type="binding site" evidence="21">
    <location>
        <position position="36"/>
    </location>
    <ligand>
        <name>Mg(2+)</name>
        <dbReference type="ChEBI" id="CHEBI:18420"/>
        <label>1</label>
    </ligand>
</feature>
<dbReference type="Gene3D" id="3.90.870.10">
    <property type="entry name" value="DHBP synthase"/>
    <property type="match status" value="1"/>
</dbReference>
<dbReference type="InterPro" id="IPR036144">
    <property type="entry name" value="RibA-like_sf"/>
</dbReference>
<feature type="binding site" evidence="20">
    <location>
        <position position="278"/>
    </location>
    <ligand>
        <name>Zn(2+)</name>
        <dbReference type="ChEBI" id="CHEBI:29105"/>
        <note>catalytic</note>
    </ligand>
</feature>
<comment type="cofactor">
    <cofactor evidence="20">
        <name>Zn(2+)</name>
        <dbReference type="ChEBI" id="CHEBI:29105"/>
    </cofactor>
    <text evidence="20">Binds 1 zinc ion per subunit.</text>
</comment>
<dbReference type="RefSeq" id="WP_110438636.1">
    <property type="nucleotide sequence ID" value="NZ_CP046393.1"/>
</dbReference>
<dbReference type="SUPFAM" id="SSF55821">
    <property type="entry name" value="YrdC/RibB"/>
    <property type="match status" value="1"/>
</dbReference>
<organism evidence="23 24">
    <name type="scientific">Commensalibacter melissae</name>
    <dbReference type="NCBI Taxonomy" id="2070537"/>
    <lineage>
        <taxon>Bacteria</taxon>
        <taxon>Pseudomonadati</taxon>
        <taxon>Pseudomonadota</taxon>
        <taxon>Alphaproteobacteria</taxon>
        <taxon>Acetobacterales</taxon>
        <taxon>Acetobacteraceae</taxon>
    </lineage>
</organism>
<feature type="binding site" evidence="21">
    <location>
        <position position="36"/>
    </location>
    <ligand>
        <name>Mg(2+)</name>
        <dbReference type="ChEBI" id="CHEBI:18420"/>
        <label>2</label>
    </ligand>
</feature>
<dbReference type="InterPro" id="IPR017945">
    <property type="entry name" value="DHBP_synth_RibB-like_a/b_dom"/>
</dbReference>
<evidence type="ECO:0000256" key="14">
    <source>
        <dbReference type="ARBA" id="ARBA00023134"/>
    </source>
</evidence>
<dbReference type="EC" id="4.1.99.12" evidence="21"/>
<proteinExistence type="inferred from homology"/>
<gene>
    <name evidence="20" type="primary">ribA</name>
    <name evidence="21" type="synonym">ribB</name>
    <name evidence="23" type="ORF">DK869_03525</name>
</gene>
<feature type="binding site" evidence="20">
    <location>
        <position position="294"/>
    </location>
    <ligand>
        <name>GTP</name>
        <dbReference type="ChEBI" id="CHEBI:37565"/>
    </ligand>
</feature>
<feature type="binding site" evidence="20">
    <location>
        <begin position="273"/>
        <end position="277"/>
    </location>
    <ligand>
        <name>GTP</name>
        <dbReference type="ChEBI" id="CHEBI:37565"/>
    </ligand>
</feature>
<keyword evidence="8 21" id="KW-0686">Riboflavin biosynthesis</keyword>
<dbReference type="NCBIfam" id="TIGR00506">
    <property type="entry name" value="ribB"/>
    <property type="match status" value="1"/>
</dbReference>
<reference evidence="23 24" key="1">
    <citation type="submission" date="2018-05" db="EMBL/GenBank/DDBJ databases">
        <title>Reference genomes for bee gut microbiota database.</title>
        <authorList>
            <person name="Ellegaard K.M."/>
        </authorList>
    </citation>
    <scope>NUCLEOTIDE SEQUENCE [LARGE SCALE GENOMIC DNA]</scope>
    <source>
        <strain evidence="23 24">ESL0284</strain>
    </source>
</reference>
<comment type="catalytic activity">
    <reaction evidence="19 20">
        <text>GTP + 4 H2O = 2,5-diamino-6-hydroxy-4-(5-phosphoribosylamino)-pyrimidine + formate + 2 phosphate + 3 H(+)</text>
        <dbReference type="Rhea" id="RHEA:23704"/>
        <dbReference type="ChEBI" id="CHEBI:15377"/>
        <dbReference type="ChEBI" id="CHEBI:15378"/>
        <dbReference type="ChEBI" id="CHEBI:15740"/>
        <dbReference type="ChEBI" id="CHEBI:37565"/>
        <dbReference type="ChEBI" id="CHEBI:43474"/>
        <dbReference type="ChEBI" id="CHEBI:58614"/>
        <dbReference type="EC" id="3.5.4.25"/>
    </reaction>
</comment>
<evidence type="ECO:0000256" key="2">
    <source>
        <dbReference type="ARBA" id="ARBA00001936"/>
    </source>
</evidence>
<dbReference type="EC" id="3.5.4.25" evidence="20"/>
<feature type="active site" description="Proton acceptor" evidence="20">
    <location>
        <position position="351"/>
    </location>
</feature>
<dbReference type="OrthoDB" id="9793111at2"/>
<comment type="pathway">
    <text evidence="5 21">Cofactor biosynthesis; riboflavin biosynthesis; 2-hydroxy-3-oxobutyl phosphate from D-ribulose 5-phosphate: step 1/1.</text>
</comment>
<evidence type="ECO:0000256" key="17">
    <source>
        <dbReference type="ARBA" id="ARBA00023268"/>
    </source>
</evidence>
<feature type="binding site" evidence="20">
    <location>
        <position position="291"/>
    </location>
    <ligand>
        <name>Zn(2+)</name>
        <dbReference type="ChEBI" id="CHEBI:29105"/>
        <note>catalytic</note>
    </ligand>
</feature>
<dbReference type="GO" id="GO:0030145">
    <property type="term" value="F:manganese ion binding"/>
    <property type="evidence" value="ECO:0007669"/>
    <property type="project" value="UniProtKB-UniRule"/>
</dbReference>
<feature type="site" description="Essential for catalytic activity" evidence="21">
    <location>
        <position position="134"/>
    </location>
</feature>
<dbReference type="HAMAP" id="MF_00180">
    <property type="entry name" value="RibB"/>
    <property type="match status" value="1"/>
</dbReference>
<feature type="binding site" evidence="20">
    <location>
        <position position="374"/>
    </location>
    <ligand>
        <name>GTP</name>
        <dbReference type="ChEBI" id="CHEBI:37565"/>
    </ligand>
</feature>
<dbReference type="GO" id="GO:0005525">
    <property type="term" value="F:GTP binding"/>
    <property type="evidence" value="ECO:0007669"/>
    <property type="project" value="UniProtKB-KW"/>
</dbReference>
<dbReference type="GO" id="GO:0008686">
    <property type="term" value="F:3,4-dihydroxy-2-butanone-4-phosphate synthase activity"/>
    <property type="evidence" value="ECO:0007669"/>
    <property type="project" value="UniProtKB-UniRule"/>
</dbReference>
<dbReference type="InterPro" id="IPR000422">
    <property type="entry name" value="DHBP_synthase_RibB"/>
</dbReference>
<comment type="similarity">
    <text evidence="21">Belongs to the DHBP synthase family.</text>
</comment>
<dbReference type="FunFam" id="3.40.50.10990:FF:000001">
    <property type="entry name" value="Riboflavin biosynthesis protein RibBA"/>
    <property type="match status" value="1"/>
</dbReference>
<evidence type="ECO:0000256" key="10">
    <source>
        <dbReference type="ARBA" id="ARBA00022741"/>
    </source>
</evidence>
<dbReference type="Gene3D" id="3.40.50.10990">
    <property type="entry name" value="GTP cyclohydrolase II"/>
    <property type="match status" value="1"/>
</dbReference>
<protein>
    <recommendedName>
        <fullName evidence="20 21">Multifunctional fusion protein</fullName>
    </recommendedName>
    <domain>
        <recommendedName>
            <fullName evidence="20">GTP cyclohydrolase-2</fullName>
            <ecNumber evidence="20">3.5.4.25</ecNumber>
        </recommendedName>
        <alternativeName>
            <fullName evidence="20">GTP cyclohydrolase II</fullName>
        </alternativeName>
    </domain>
    <domain>
        <recommendedName>
            <fullName evidence="21">3,4-dihydroxy-2-butanone 4-phosphate synthase</fullName>
            <shortName evidence="21">DHBP synthase</shortName>
            <ecNumber evidence="21">4.1.99.12</ecNumber>
        </recommendedName>
    </domain>
</protein>
<feature type="binding site" evidence="21">
    <location>
        <begin position="35"/>
        <end position="36"/>
    </location>
    <ligand>
        <name>D-ribulose 5-phosphate</name>
        <dbReference type="ChEBI" id="CHEBI:58121"/>
    </ligand>
</feature>
<keyword evidence="12 20" id="KW-0862">Zinc</keyword>
<dbReference type="HAMAP" id="MF_00179">
    <property type="entry name" value="RibA"/>
    <property type="match status" value="1"/>
</dbReference>
<keyword evidence="24" id="KW-1185">Reference proteome</keyword>
<evidence type="ECO:0000256" key="4">
    <source>
        <dbReference type="ARBA" id="ARBA00004853"/>
    </source>
</evidence>
<evidence type="ECO:0000256" key="9">
    <source>
        <dbReference type="ARBA" id="ARBA00022723"/>
    </source>
</evidence>
<evidence type="ECO:0000256" key="5">
    <source>
        <dbReference type="ARBA" id="ARBA00004904"/>
    </source>
</evidence>
<comment type="cofactor">
    <cofactor evidence="2">
        <name>Mn(2+)</name>
        <dbReference type="ChEBI" id="CHEBI:29035"/>
    </cofactor>
</comment>
<name>A0A318MW78_9PROT</name>
<accession>A0A318MW78</accession>
<feature type="active site" description="Nucleophile" evidence="20">
    <location>
        <position position="353"/>
    </location>
</feature>
<evidence type="ECO:0000256" key="7">
    <source>
        <dbReference type="ARBA" id="ARBA00008976"/>
    </source>
</evidence>
<sequence length="425" mass="46925">MSSSKVNQTLSAELKRAVSALQNGQMVLLVDDEGRENEGDLVAAGQFVTPEIVNFMITNAKGLLCMPLQRELAQKLRLPLMVQHNTSPHETAFTVSIEAKKGITTGISASDRAKTFEVVARDDVTAQDIICPGHVFPLIADPNGVLSRNGHTEGSIDLLKIAGLKPIAAICEIVKDDGSMARMPELRQFAEKYGIPIVTIAEIIRWRGLYDAKKLDSVSSLVKAGTKAYLPNCYGGEDFKVQAFIDLKGNEHLAVMKGDFPFHQTNEQIPLVRLHSECLTGDVFGSLRCDCGPQLHQALKMIGESECGVLLYLCGHEGRGIGLFNKIEAYALQEKGFDTVEANHQLGFLTDMRDWKVAGAILRKLGIKSLNLMTNNKSKVEMIKKQGFEIRHRVSLEIDANPFNSQYLKTKRDRMGHLLTHLSEI</sequence>
<dbReference type="InterPro" id="IPR000926">
    <property type="entry name" value="RibA"/>
</dbReference>
<dbReference type="UniPathway" id="UPA00275">
    <property type="reaction ID" value="UER00399"/>
</dbReference>
<evidence type="ECO:0000256" key="21">
    <source>
        <dbReference type="HAMAP-Rule" id="MF_00180"/>
    </source>
</evidence>
<keyword evidence="11 20" id="KW-0378">Hydrolase</keyword>
<dbReference type="GO" id="GO:0009231">
    <property type="term" value="P:riboflavin biosynthetic process"/>
    <property type="evidence" value="ECO:0007669"/>
    <property type="project" value="UniProtKB-UniRule"/>
</dbReference>
<dbReference type="EMBL" id="QGLT01000002">
    <property type="protein sequence ID" value="PXZ00493.1"/>
    <property type="molecule type" value="Genomic_DNA"/>
</dbReference>
<evidence type="ECO:0000256" key="11">
    <source>
        <dbReference type="ARBA" id="ARBA00022801"/>
    </source>
</evidence>
<keyword evidence="17" id="KW-0511">Multifunctional enzyme</keyword>
<evidence type="ECO:0000256" key="19">
    <source>
        <dbReference type="ARBA" id="ARBA00049295"/>
    </source>
</evidence>
<evidence type="ECO:0000256" key="13">
    <source>
        <dbReference type="ARBA" id="ARBA00022842"/>
    </source>
</evidence>
<comment type="cofactor">
    <cofactor evidence="21">
        <name>Mg(2+)</name>
        <dbReference type="ChEBI" id="CHEBI:18420"/>
    </cofactor>
    <cofactor evidence="21">
        <name>Mn(2+)</name>
        <dbReference type="ChEBI" id="CHEBI:29035"/>
    </cofactor>
    <text evidence="21">Binds 2 divalent metal cations per subunit. Magnesium or manganese.</text>
</comment>
<keyword evidence="14 20" id="KW-0342">GTP-binding</keyword>
<feature type="binding site" evidence="20">
    <location>
        <position position="289"/>
    </location>
    <ligand>
        <name>Zn(2+)</name>
        <dbReference type="ChEBI" id="CHEBI:29105"/>
        <note>catalytic</note>
    </ligand>
</feature>
<evidence type="ECO:0000256" key="8">
    <source>
        <dbReference type="ARBA" id="ARBA00022619"/>
    </source>
</evidence>
<dbReference type="PANTHER" id="PTHR21327">
    <property type="entry name" value="GTP CYCLOHYDROLASE II-RELATED"/>
    <property type="match status" value="1"/>
</dbReference>
<feature type="binding site" evidence="21">
    <location>
        <position position="151"/>
    </location>
    <ligand>
        <name>Mg(2+)</name>
        <dbReference type="ChEBI" id="CHEBI:18420"/>
        <label>2</label>
    </ligand>
</feature>
<keyword evidence="15 21" id="KW-0464">Manganese</keyword>
<evidence type="ECO:0000313" key="23">
    <source>
        <dbReference type="EMBL" id="PXZ00493.1"/>
    </source>
</evidence>
<dbReference type="GO" id="GO:0005829">
    <property type="term" value="C:cytosol"/>
    <property type="evidence" value="ECO:0007669"/>
    <property type="project" value="TreeGrafter"/>
</dbReference>
<dbReference type="AlphaFoldDB" id="A0A318MW78"/>
<comment type="function">
    <text evidence="18 20">Catalyzes the conversion of GTP to 2,5-diamino-6-ribosylamino-4(3H)-pyrimidinone 5'-phosphate (DARP), formate and pyrophosphate.</text>
</comment>
<dbReference type="GO" id="GO:0008270">
    <property type="term" value="F:zinc ion binding"/>
    <property type="evidence" value="ECO:0007669"/>
    <property type="project" value="UniProtKB-UniRule"/>
</dbReference>
<dbReference type="InterPro" id="IPR032677">
    <property type="entry name" value="GTP_cyclohydro_II"/>
</dbReference>
<dbReference type="NCBIfam" id="TIGR00505">
    <property type="entry name" value="ribA"/>
    <property type="match status" value="1"/>
</dbReference>
<dbReference type="SUPFAM" id="SSF142695">
    <property type="entry name" value="RibA-like"/>
    <property type="match status" value="1"/>
</dbReference>
<comment type="caution">
    <text evidence="23">The sequence shown here is derived from an EMBL/GenBank/DDBJ whole genome shotgun (WGS) entry which is preliminary data.</text>
</comment>
<dbReference type="Proteomes" id="UP000247565">
    <property type="component" value="Unassembled WGS sequence"/>
</dbReference>
<keyword evidence="16 21" id="KW-0456">Lyase</keyword>
<dbReference type="GO" id="GO:0003935">
    <property type="term" value="F:GTP cyclohydrolase II activity"/>
    <property type="evidence" value="ECO:0007669"/>
    <property type="project" value="UniProtKB-UniRule"/>
</dbReference>
<comment type="catalytic activity">
    <reaction evidence="1 21">
        <text>D-ribulose 5-phosphate = (2S)-2-hydroxy-3-oxobutyl phosphate + formate + H(+)</text>
        <dbReference type="Rhea" id="RHEA:18457"/>
        <dbReference type="ChEBI" id="CHEBI:15378"/>
        <dbReference type="ChEBI" id="CHEBI:15740"/>
        <dbReference type="ChEBI" id="CHEBI:58121"/>
        <dbReference type="ChEBI" id="CHEBI:58830"/>
        <dbReference type="EC" id="4.1.99.12"/>
    </reaction>
</comment>
<keyword evidence="10 20" id="KW-0547">Nucleotide-binding</keyword>
<comment type="similarity">
    <text evidence="7">In the C-terminal section; belongs to the GTP cyclohydrolase II family.</text>
</comment>
<evidence type="ECO:0000256" key="1">
    <source>
        <dbReference type="ARBA" id="ARBA00000141"/>
    </source>
</evidence>
<comment type="similarity">
    <text evidence="6">In the N-terminal section; belongs to the DHBP synthase family.</text>
</comment>
<comment type="pathway">
    <text evidence="4 20">Cofactor biosynthesis; riboflavin biosynthesis; 5-amino-6-(D-ribitylamino)uracil from GTP: step 1/4.</text>
</comment>
<feature type="binding site" evidence="20">
    <location>
        <begin position="317"/>
        <end position="319"/>
    </location>
    <ligand>
        <name>GTP</name>
        <dbReference type="ChEBI" id="CHEBI:37565"/>
    </ligand>
</feature>
<evidence type="ECO:0000256" key="18">
    <source>
        <dbReference type="ARBA" id="ARBA00043932"/>
    </source>
</evidence>
<evidence type="ECO:0000256" key="12">
    <source>
        <dbReference type="ARBA" id="ARBA00022833"/>
    </source>
</evidence>
<evidence type="ECO:0000313" key="24">
    <source>
        <dbReference type="Proteomes" id="UP000247565"/>
    </source>
</evidence>
<evidence type="ECO:0000256" key="16">
    <source>
        <dbReference type="ARBA" id="ARBA00023239"/>
    </source>
</evidence>
<keyword evidence="13 21" id="KW-0460">Magnesium</keyword>
<dbReference type="CDD" id="cd00641">
    <property type="entry name" value="GTP_cyclohydro2"/>
    <property type="match status" value="1"/>
</dbReference>
<dbReference type="FunFam" id="3.90.870.10:FF:000001">
    <property type="entry name" value="Riboflavin biosynthesis protein RibBA"/>
    <property type="match status" value="1"/>
</dbReference>
<comment type="function">
    <text evidence="3 21">Catalyzes the conversion of D-ribulose 5-phosphate to formate and 3,4-dihydroxy-2-butanone 4-phosphate.</text>
</comment>
<dbReference type="Pfam" id="PF00925">
    <property type="entry name" value="GTP_cyclohydro2"/>
    <property type="match status" value="1"/>
</dbReference>
<evidence type="ECO:0000256" key="20">
    <source>
        <dbReference type="HAMAP-Rule" id="MF_00179"/>
    </source>
</evidence>
<dbReference type="PIRSF" id="PIRSF001259">
    <property type="entry name" value="RibA"/>
    <property type="match status" value="1"/>
</dbReference>
<feature type="binding site" evidence="21">
    <location>
        <position position="40"/>
    </location>
    <ligand>
        <name>D-ribulose 5-phosphate</name>
        <dbReference type="ChEBI" id="CHEBI:58121"/>
    </ligand>
</feature>
<dbReference type="NCBIfam" id="NF001591">
    <property type="entry name" value="PRK00393.1"/>
    <property type="match status" value="1"/>
</dbReference>
<dbReference type="GO" id="GO:0000287">
    <property type="term" value="F:magnesium ion binding"/>
    <property type="evidence" value="ECO:0007669"/>
    <property type="project" value="UniProtKB-UniRule"/>
</dbReference>
<evidence type="ECO:0000256" key="15">
    <source>
        <dbReference type="ARBA" id="ARBA00023211"/>
    </source>
</evidence>
<feature type="binding site" evidence="20">
    <location>
        <position position="339"/>
    </location>
    <ligand>
        <name>GTP</name>
        <dbReference type="ChEBI" id="CHEBI:37565"/>
    </ligand>
</feature>
<evidence type="ECO:0000256" key="3">
    <source>
        <dbReference type="ARBA" id="ARBA00002284"/>
    </source>
</evidence>
<evidence type="ECO:0000256" key="6">
    <source>
        <dbReference type="ARBA" id="ARBA00005520"/>
    </source>
</evidence>
<feature type="domain" description="GTP cyclohydrolase II" evidence="22">
    <location>
        <begin position="228"/>
        <end position="394"/>
    </location>
</feature>
<comment type="subunit">
    <text evidence="21">Homodimer.</text>
</comment>